<dbReference type="EMBL" id="CM042028">
    <property type="protein sequence ID" value="KAI3797856.1"/>
    <property type="molecule type" value="Genomic_DNA"/>
</dbReference>
<protein>
    <submittedName>
        <fullName evidence="1">Uncharacterized protein</fullName>
    </submittedName>
</protein>
<accession>A0ACB9HQU0</accession>
<gene>
    <name evidence="1" type="ORF">L1987_33120</name>
</gene>
<evidence type="ECO:0000313" key="1">
    <source>
        <dbReference type="EMBL" id="KAI3797856.1"/>
    </source>
</evidence>
<reference evidence="2" key="1">
    <citation type="journal article" date="2022" name="Mol. Ecol. Resour.">
        <title>The genomes of chicory, endive, great burdock and yacon provide insights into Asteraceae palaeo-polyploidization history and plant inulin production.</title>
        <authorList>
            <person name="Fan W."/>
            <person name="Wang S."/>
            <person name="Wang H."/>
            <person name="Wang A."/>
            <person name="Jiang F."/>
            <person name="Liu H."/>
            <person name="Zhao H."/>
            <person name="Xu D."/>
            <person name="Zhang Y."/>
        </authorList>
    </citation>
    <scope>NUCLEOTIDE SEQUENCE [LARGE SCALE GENOMIC DNA]</scope>
    <source>
        <strain evidence="2">cv. Yunnan</strain>
    </source>
</reference>
<evidence type="ECO:0000313" key="2">
    <source>
        <dbReference type="Proteomes" id="UP001056120"/>
    </source>
</evidence>
<dbReference type="Proteomes" id="UP001056120">
    <property type="component" value="Linkage Group LG11"/>
</dbReference>
<keyword evidence="2" id="KW-1185">Reference proteome</keyword>
<comment type="caution">
    <text evidence="1">The sequence shown here is derived from an EMBL/GenBank/DDBJ whole genome shotgun (WGS) entry which is preliminary data.</text>
</comment>
<reference evidence="1 2" key="2">
    <citation type="journal article" date="2022" name="Mol. Ecol. Resour.">
        <title>The genomes of chicory, endive, great burdock and yacon provide insights into Asteraceae paleo-polyploidization history and plant inulin production.</title>
        <authorList>
            <person name="Fan W."/>
            <person name="Wang S."/>
            <person name="Wang H."/>
            <person name="Wang A."/>
            <person name="Jiang F."/>
            <person name="Liu H."/>
            <person name="Zhao H."/>
            <person name="Xu D."/>
            <person name="Zhang Y."/>
        </authorList>
    </citation>
    <scope>NUCLEOTIDE SEQUENCE [LARGE SCALE GENOMIC DNA]</scope>
    <source>
        <strain evidence="2">cv. Yunnan</strain>
        <tissue evidence="1">Leaves</tissue>
    </source>
</reference>
<name>A0ACB9HQU0_9ASTR</name>
<sequence>MYTARAEYKSSVHGNLSSRHGFGLSGPGSGHPNLDSGHPDLDSGRPDLGISSGPGTCIWWTPRFDTLFRPLPLCFLHDSSLQFILSAAHRRLVSLSFFANRILIFSTCVDRNPIRMGATNSKVEEDKALQLCRERKKFVGRALDSRCSLAHTHFTYIESLTIIGSALRRFVEPEAPMQSSLYTSTSATPEPRAFSFSSTMSQHVNPAGNHSPSPSPPTSSRFYANHMQIRGSFSRKVEEKPSVPVIVSVTSSSTPRTTTPRSIDEPETPFDPSSVLPDSQPWDYFGLPHPIDNEFSSQDTRELNHGLESYNDVPNPREGEEEKSATEGSVTYQESEDEFDESDTDGLVRSFENVNRVVDNVSRISLRSMSSAESMTPETEILNGEKGNSPQLSPLKRKTSGVRNVAIPQEETMEVVKEAPENRPVPKDLISSMRDIEQLFIKASECGREVPRMLETNKLHFRPMFPGKERGSFTSNFLKACISCGDDPSQVQEEPAQNDTKYLTWHRSTSSRASSFRHDPTSGNTRENPEEVSSSLFDNFCMNAGSHASTLDRLYAWEKKLYDEVKANEMLRKVYDQKRKLLRELESTGESSRRIDKTRAIVKDLHWRIGVAIHRIDSISRRIEDLRDKELHPQLEELIEGLRKMWEVMHECHKSQFLIISSIHKNTLTKISLQSDTHRQITVYLESELSTLSSSFTKWIGAQKIYVQSLNGWLNKCVPLQPVRKKRRPPPSLRDYGPPIYVTCGVWLEKLETLPTKEVADAIKDLAAEIDHFLPRQEKVKGGRHSTPWQRVNNSDDPSGVNFLQEEAMEDLNANFDRLKSHLEGFLGQLSKFSGLSLKMFTDLQNAIQEKKNHYARIHSKSS</sequence>
<organism evidence="1 2">
    <name type="scientific">Smallanthus sonchifolius</name>
    <dbReference type="NCBI Taxonomy" id="185202"/>
    <lineage>
        <taxon>Eukaryota</taxon>
        <taxon>Viridiplantae</taxon>
        <taxon>Streptophyta</taxon>
        <taxon>Embryophyta</taxon>
        <taxon>Tracheophyta</taxon>
        <taxon>Spermatophyta</taxon>
        <taxon>Magnoliopsida</taxon>
        <taxon>eudicotyledons</taxon>
        <taxon>Gunneridae</taxon>
        <taxon>Pentapetalae</taxon>
        <taxon>asterids</taxon>
        <taxon>campanulids</taxon>
        <taxon>Asterales</taxon>
        <taxon>Asteraceae</taxon>
        <taxon>Asteroideae</taxon>
        <taxon>Heliantheae alliance</taxon>
        <taxon>Millerieae</taxon>
        <taxon>Smallanthus</taxon>
    </lineage>
</organism>
<proteinExistence type="predicted"/>